<dbReference type="Proteomes" id="UP000270743">
    <property type="component" value="Unassembled WGS sequence"/>
</dbReference>
<protein>
    <submittedName>
        <fullName evidence="1">Uncharacterized protein</fullName>
    </submittedName>
</protein>
<reference evidence="1 2" key="1">
    <citation type="submission" date="2018-12" db="EMBL/GenBank/DDBJ databases">
        <authorList>
            <person name="Criscuolo A."/>
        </authorList>
    </citation>
    <scope>NUCLEOTIDE SEQUENCE [LARGE SCALE GENOMIC DNA]</scope>
    <source>
        <strain evidence="1">ACIP1116241</strain>
    </source>
</reference>
<gene>
    <name evidence="1" type="ORF">PARHAE_00734</name>
</gene>
<proteinExistence type="predicted"/>
<keyword evidence="2" id="KW-1185">Reference proteome</keyword>
<dbReference type="OrthoDB" id="5296742at2"/>
<evidence type="ECO:0000313" key="1">
    <source>
        <dbReference type="EMBL" id="VDS07557.1"/>
    </source>
</evidence>
<dbReference type="EMBL" id="UZWE01000021">
    <property type="protein sequence ID" value="VDS07557.1"/>
    <property type="molecule type" value="Genomic_DNA"/>
</dbReference>
<organism evidence="1 2">
    <name type="scientific">Paracoccus haematequi</name>
    <dbReference type="NCBI Taxonomy" id="2491866"/>
    <lineage>
        <taxon>Bacteria</taxon>
        <taxon>Pseudomonadati</taxon>
        <taxon>Pseudomonadota</taxon>
        <taxon>Alphaproteobacteria</taxon>
        <taxon>Rhodobacterales</taxon>
        <taxon>Paracoccaceae</taxon>
        <taxon>Paracoccus</taxon>
    </lineage>
</organism>
<sequence length="76" mass="8622">MLTFRQDFPPHGRIVALLSEIEAGVIFPGQPCRWRLLLDRHGSEKTARTDLAAKTALNDALRDWLRRAGLDRRIAA</sequence>
<name>A0A3S4CGX9_9RHOB</name>
<dbReference type="AlphaFoldDB" id="A0A3S4CGX9"/>
<dbReference type="RefSeq" id="WP_126153250.1">
    <property type="nucleotide sequence ID" value="NZ_UZWE01000021.1"/>
</dbReference>
<evidence type="ECO:0000313" key="2">
    <source>
        <dbReference type="Proteomes" id="UP000270743"/>
    </source>
</evidence>
<accession>A0A3S4CGX9</accession>